<keyword evidence="1" id="KW-0378">Hydrolase</keyword>
<accession>D1LW08</accession>
<dbReference type="GO" id="GO:0039686">
    <property type="term" value="P:bidirectional double-stranded viral DNA replication"/>
    <property type="evidence" value="ECO:0007669"/>
    <property type="project" value="InterPro"/>
</dbReference>
<dbReference type="InterPro" id="IPR046393">
    <property type="entry name" value="Helic_T4"/>
</dbReference>
<proteinExistence type="inferred from homology"/>
<gene>
    <name evidence="4" type="ORF">PCMG_00191</name>
</gene>
<comment type="function">
    <text evidence="1">ATP-dependent DNA helicase essential for viral DNA replication and recombination. The helicase moves 5' -&gt; 3' on the lagging strand template, unwinding the DNA duplex ahead of the leading strand polymerase at the replication fork and generating ssDNA for both leading and lagging strand synthesis. Interaction with the primase allows the primase to initiate lagging strand synthesis and fully activates the helicase. Loaded by the helicase assembly factor on replication forks that begin at discrete replication origin sequences, as well as on forks that are created during recombination.</text>
</comment>
<organism evidence="4 5">
    <name type="scientific">Prochlorococcus phage P-SSM2</name>
    <dbReference type="NCBI Taxonomy" id="268746"/>
    <lineage>
        <taxon>Viruses</taxon>
        <taxon>Duplodnaviria</taxon>
        <taxon>Heunggongvirae</taxon>
        <taxon>Uroviricota</taxon>
        <taxon>Caudoviricetes</taxon>
        <taxon>Pantevenvirales</taxon>
        <taxon>Kyanoviridae</taxon>
        <taxon>Salacisavirus</taxon>
        <taxon>Salacisavirus pssm2</taxon>
    </lineage>
</organism>
<keyword evidence="1" id="KW-0547">Nucleotide-binding</keyword>
<feature type="domain" description="SF4 helicase" evidence="3">
    <location>
        <begin position="168"/>
        <end position="436"/>
    </location>
</feature>
<feature type="compositionally biased region" description="Basic and acidic residues" evidence="2">
    <location>
        <begin position="441"/>
        <end position="456"/>
    </location>
</feature>
<protein>
    <recommendedName>
        <fullName evidence="1">DnaB-like replicative helicase</fullName>
        <ecNumber evidence="1">3.6.4.-</ecNumber>
    </recommendedName>
</protein>
<feature type="binding site" evidence="1">
    <location>
        <begin position="200"/>
        <end position="207"/>
    </location>
    <ligand>
        <name>ATP</name>
        <dbReference type="ChEBI" id="CHEBI:30616"/>
    </ligand>
</feature>
<dbReference type="EMBL" id="GU071092">
    <property type="protein sequence ID" value="ACY76067.1"/>
    <property type="molecule type" value="Genomic_DNA"/>
</dbReference>
<dbReference type="PANTHER" id="PTHR30153:SF2">
    <property type="entry name" value="REPLICATIVE DNA HELICASE"/>
    <property type="match status" value="1"/>
</dbReference>
<keyword evidence="1" id="KW-1194">Viral DNA replication</keyword>
<evidence type="ECO:0000313" key="4">
    <source>
        <dbReference type="EMBL" id="ACY76067.1"/>
    </source>
</evidence>
<dbReference type="GO" id="GO:0003677">
    <property type="term" value="F:DNA binding"/>
    <property type="evidence" value="ECO:0007669"/>
    <property type="project" value="UniProtKB-KW"/>
</dbReference>
<dbReference type="GO" id="GO:0003678">
    <property type="term" value="F:DNA helicase activity"/>
    <property type="evidence" value="ECO:0007669"/>
    <property type="project" value="UniProtKB-UniRule"/>
</dbReference>
<dbReference type="InterPro" id="IPR007694">
    <property type="entry name" value="DNA_helicase_DnaB-like_C"/>
</dbReference>
<dbReference type="GO" id="GO:0016787">
    <property type="term" value="F:hydrolase activity"/>
    <property type="evidence" value="ECO:0007669"/>
    <property type="project" value="UniProtKB-KW"/>
</dbReference>
<dbReference type="GO" id="GO:0006260">
    <property type="term" value="P:DNA replication"/>
    <property type="evidence" value="ECO:0007669"/>
    <property type="project" value="UniProtKB-KW"/>
</dbReference>
<keyword evidence="1" id="KW-0238">DNA-binding</keyword>
<feature type="region of interest" description="Disordered" evidence="2">
    <location>
        <begin position="441"/>
        <end position="467"/>
    </location>
</feature>
<reference evidence="4 5" key="1">
    <citation type="submission" date="2009-10" db="EMBL/GenBank/DDBJ databases">
        <title>The Genome Sequence of Prochlorococcus phage P-SSM2.</title>
        <authorList>
            <consortium name="The Broad Institute Genome Sequencing Platform"/>
            <person name="Henn M.R."/>
            <person name="Sullivan M.S."/>
            <person name="Osburne M.S."/>
            <person name="Levin J."/>
            <person name="Malboeuf C."/>
            <person name="Casali M."/>
            <person name="Russ C."/>
            <person name="Lennon N."/>
            <person name="Chapman S.B."/>
            <person name="Erlich R."/>
            <person name="Young S.K."/>
            <person name="Koehrsen M."/>
            <person name="Yandava C."/>
            <person name="Zeng Q."/>
            <person name="Alvarado L."/>
            <person name="Anderson S."/>
            <person name="Berlin A."/>
            <person name="Borenstein D."/>
            <person name="Chen Z."/>
            <person name="Engels R."/>
            <person name="Freedman E."/>
            <person name="Gellesch M."/>
            <person name="Goldberg J."/>
            <person name="Green L."/>
            <person name="Griggs A."/>
            <person name="Gujja S."/>
            <person name="Heilman E.R."/>
            <person name="Heiman D."/>
            <person name="Hepburn T."/>
            <person name="Howarth C."/>
            <person name="Jen D."/>
            <person name="Larson L."/>
            <person name="Lewis B."/>
            <person name="Mehta T."/>
            <person name="Park D."/>
            <person name="Pearson M."/>
            <person name="Richards J."/>
            <person name="Rizzolo K."/>
            <person name="Roberts A."/>
            <person name="Ryan E."/>
            <person name="Saif S."/>
            <person name="Shea T."/>
            <person name="Shenoy N."/>
            <person name="Sisk P."/>
            <person name="Stolte C."/>
            <person name="Sykes S."/>
            <person name="Walk T."/>
            <person name="White J."/>
            <person name="Yu Q."/>
            <person name="Coleman M.L."/>
            <person name="Huang K.H."/>
            <person name="Weigele P.R."/>
            <person name="DeFrancesco A.S."/>
            <person name="Kern S.E."/>
            <person name="Thompson L.R."/>
            <person name="Fu R."/>
            <person name="Hombeck B."/>
            <person name="Chisholm S.W."/>
            <person name="Haas B."/>
            <person name="Nusbaum C."/>
            <person name="Birren B."/>
        </authorList>
    </citation>
    <scope>NUCLEOTIDE SEQUENCE [LARGE SCALE GENOMIC DNA]</scope>
    <source>
        <strain evidence="4">P-SSM2</strain>
    </source>
</reference>
<keyword evidence="1" id="KW-0067">ATP-binding</keyword>
<evidence type="ECO:0000259" key="3">
    <source>
        <dbReference type="PROSITE" id="PS51199"/>
    </source>
</evidence>
<evidence type="ECO:0000256" key="1">
    <source>
        <dbReference type="HAMAP-Rule" id="MF_04155"/>
    </source>
</evidence>
<dbReference type="InterPro" id="IPR027417">
    <property type="entry name" value="P-loop_NTPase"/>
</dbReference>
<dbReference type="PROSITE" id="PS51199">
    <property type="entry name" value="SF4_HELICASE"/>
    <property type="match status" value="1"/>
</dbReference>
<dbReference type="Proteomes" id="UP000013923">
    <property type="component" value="Genome"/>
</dbReference>
<dbReference type="PANTHER" id="PTHR30153">
    <property type="entry name" value="REPLICATIVE DNA HELICASE DNAB"/>
    <property type="match status" value="1"/>
</dbReference>
<dbReference type="Pfam" id="PF03796">
    <property type="entry name" value="DnaB_C"/>
    <property type="match status" value="1"/>
</dbReference>
<dbReference type="SUPFAM" id="SSF52540">
    <property type="entry name" value="P-loop containing nucleoside triphosphate hydrolases"/>
    <property type="match status" value="1"/>
</dbReference>
<keyword evidence="1 4" id="KW-0347">Helicase</keyword>
<evidence type="ECO:0000313" key="5">
    <source>
        <dbReference type="Proteomes" id="UP000013923"/>
    </source>
</evidence>
<sequence>MRRNTSLMERIETTILRNLVFNEDFSRKVIPFIEPDYFEERKEKIIFEEVTKFIVKYGSAITVEALNIEIENRTDLNESEIKETRDISNTLHDSAVEPQWLLDTTEKWCRDRAIYLALMESIHIADGEDEQKNRDAIPSILSDALAVSFDSHIGHDYLNDYEERYESYHRKEDKIPFDLEYFDKITKGGLPNKTLNIALAGTGVGKSLFMCHMASSVLLQGKNVLYITLEMAEEKIAERIDANLLNVNIQNITDLPKPMFENKVSSLTKKTQGSLIIKEYPTASAHSGHFKSLLQELALKKSFRPDIIFIDYLNICASSRYRQNASVNSYSFIKAIAEELRGLAVEANLPIVSATQTTRSGFASSDVDLTDTSESFGLPATADLMFALISTEELEGLNQIMVKQLKNRYNDPTIFKRFIVGIDRAKMRLYDVEQKAQEDILDSGKEEEYDPHEEKKPKKSFAGFKFN</sequence>
<comment type="similarity">
    <text evidence="1">Belongs to the helicase family. DnaB subfamily.</text>
</comment>
<comment type="subunit">
    <text evidence="1">Homohexamer. The homohexamer is a trimer of asymmetric dimers. Interacts with the DNA primase; this interaction forms the active primosome complex, which is composed of 6 helicase and 1 primase subunits and expresses full helicase and primase activities. Interacts (via C-terminus) with the helicase assembly factor; this interaction brings about the rapid assembly of the helicase onto ssDNA. Part of the replicase complex that includes the DNA polymerase, the polymerase clamp, the clamp loader complex, the single-stranded DNA binding protein, the primase, the DnaB-like replicative helicase and the helicase assembly factor.</text>
</comment>
<dbReference type="EC" id="3.6.4.-" evidence="1"/>
<evidence type="ECO:0000256" key="2">
    <source>
        <dbReference type="SAM" id="MobiDB-lite"/>
    </source>
</evidence>
<organismHost>
    <name type="scientific">Prochlorococcus</name>
    <dbReference type="NCBI Taxonomy" id="1218"/>
</organismHost>
<name>D1LW08_BPPRM</name>
<keyword evidence="1" id="KW-0235">DNA replication</keyword>
<dbReference type="GO" id="GO:0005524">
    <property type="term" value="F:ATP binding"/>
    <property type="evidence" value="ECO:0007669"/>
    <property type="project" value="UniProtKB-UniRule"/>
</dbReference>
<dbReference type="HAMAP" id="MF_04155">
    <property type="entry name" value="Helic_T4"/>
    <property type="match status" value="1"/>
</dbReference>
<dbReference type="Gene3D" id="3.40.50.300">
    <property type="entry name" value="P-loop containing nucleotide triphosphate hydrolases"/>
    <property type="match status" value="1"/>
</dbReference>